<feature type="compositionally biased region" description="Low complexity" evidence="1">
    <location>
        <begin position="55"/>
        <end position="65"/>
    </location>
</feature>
<dbReference type="RefSeq" id="XP_013249395.1">
    <property type="nucleotide sequence ID" value="XM_013393941.1"/>
</dbReference>
<dbReference type="OMA" id="DAFFRFC"/>
<dbReference type="EMBL" id="HG671283">
    <property type="protein sequence ID" value="CDI80673.1"/>
    <property type="molecule type" value="Genomic_DNA"/>
</dbReference>
<protein>
    <submittedName>
        <fullName evidence="2">Uncharacterized protein</fullName>
    </submittedName>
</protein>
<reference evidence="2" key="1">
    <citation type="submission" date="2013-10" db="EMBL/GenBank/DDBJ databases">
        <title>Genomic analysis of the causative agents of coccidiosis in chickens.</title>
        <authorList>
            <person name="Reid A.J."/>
            <person name="Blake D."/>
            <person name="Billington K."/>
            <person name="Browne H."/>
            <person name="Dunn M."/>
            <person name="Hung S."/>
            <person name="Kawahara F."/>
            <person name="Miranda-Saavedra D."/>
            <person name="Mourier T."/>
            <person name="Nagra H."/>
            <person name="Otto T.D."/>
            <person name="Rawlings N."/>
            <person name="Sanchez A."/>
            <person name="Sanders M."/>
            <person name="Subramaniam C."/>
            <person name="Tay Y."/>
            <person name="Dear P."/>
            <person name="Doerig C."/>
            <person name="Gruber A."/>
            <person name="Parkinson J."/>
            <person name="Shirley M."/>
            <person name="Wan K.L."/>
            <person name="Berriman M."/>
            <person name="Tomley F."/>
            <person name="Pain A."/>
        </authorList>
    </citation>
    <scope>NUCLEOTIDE SEQUENCE</scope>
    <source>
        <strain evidence="2">Houghton</strain>
    </source>
</reference>
<feature type="compositionally biased region" description="Low complexity" evidence="1">
    <location>
        <begin position="28"/>
        <end position="46"/>
    </location>
</feature>
<reference evidence="2" key="2">
    <citation type="submission" date="2013-10" db="EMBL/GenBank/DDBJ databases">
        <authorList>
            <person name="Aslett M."/>
        </authorList>
    </citation>
    <scope>NUCLEOTIDE SEQUENCE</scope>
    <source>
        <strain evidence="2">Houghton</strain>
    </source>
</reference>
<dbReference type="Proteomes" id="UP000018050">
    <property type="component" value="Unassembled WGS sequence"/>
</dbReference>
<dbReference type="AlphaFoldDB" id="U6GN14"/>
<evidence type="ECO:0000313" key="2">
    <source>
        <dbReference type="EMBL" id="CDI80673.1"/>
    </source>
</evidence>
<feature type="compositionally biased region" description="Low complexity" evidence="1">
    <location>
        <begin position="131"/>
        <end position="143"/>
    </location>
</feature>
<dbReference type="GeneID" id="25269731"/>
<feature type="region of interest" description="Disordered" evidence="1">
    <location>
        <begin position="27"/>
        <end position="66"/>
    </location>
</feature>
<evidence type="ECO:0000313" key="3">
    <source>
        <dbReference type="Proteomes" id="UP000018050"/>
    </source>
</evidence>
<proteinExistence type="predicted"/>
<feature type="region of interest" description="Disordered" evidence="1">
    <location>
        <begin position="103"/>
        <end position="185"/>
    </location>
</feature>
<name>U6GN14_EIMAC</name>
<gene>
    <name evidence="2" type="ORF">EAH_00016610</name>
</gene>
<organism evidence="2 3">
    <name type="scientific">Eimeria acervulina</name>
    <name type="common">Coccidian parasite</name>
    <dbReference type="NCBI Taxonomy" id="5801"/>
    <lineage>
        <taxon>Eukaryota</taxon>
        <taxon>Sar</taxon>
        <taxon>Alveolata</taxon>
        <taxon>Apicomplexa</taxon>
        <taxon>Conoidasida</taxon>
        <taxon>Coccidia</taxon>
        <taxon>Eucoccidiorida</taxon>
        <taxon>Eimeriorina</taxon>
        <taxon>Eimeriidae</taxon>
        <taxon>Eimeria</taxon>
    </lineage>
</organism>
<feature type="compositionally biased region" description="Polar residues" evidence="1">
    <location>
        <begin position="144"/>
        <end position="168"/>
    </location>
</feature>
<feature type="compositionally biased region" description="Low complexity" evidence="1">
    <location>
        <begin position="772"/>
        <end position="784"/>
    </location>
</feature>
<feature type="compositionally biased region" description="Low complexity" evidence="1">
    <location>
        <begin position="106"/>
        <end position="123"/>
    </location>
</feature>
<evidence type="ECO:0000256" key="1">
    <source>
        <dbReference type="SAM" id="MobiDB-lite"/>
    </source>
</evidence>
<keyword evidence="3" id="KW-1185">Reference proteome</keyword>
<accession>U6GN14</accession>
<feature type="region of interest" description="Disordered" evidence="1">
    <location>
        <begin position="724"/>
        <end position="744"/>
    </location>
</feature>
<dbReference type="VEuPathDB" id="ToxoDB:EAH_00016610"/>
<feature type="region of interest" description="Disordered" evidence="1">
    <location>
        <begin position="759"/>
        <end position="784"/>
    </location>
</feature>
<sequence>MRRSLCLKLRVRVLFANESPAVRVGAKSVCSSSSNSGSIRGSSGSSRKIYSPKRSCVSNNSSSCSGEGLKTEILLPHSSAAVRQPEGDDATAALPVTPAIFDTRSRSSSLKGSSSGSSCSSRKSSSRRSSRGSCSSVRSFMSSTLCNRGSSTNSPHSRASATIRNTGASARMGTGPLCTAAPAGGKREETRLSRLLSRIFAATANSSSRRACQQQLLLPCLIGDPFVCLNVDRRVGVAAGTLLGRLSLFYSPATASQQQQQQQDEQQEGLIRGEVLLPQAYSDDGVAMCWTDTTYLTAVIGAADLVQWKLPSLRCMGSEQLSLFASRSAFNSVTMNMRLLRRCRESGQLLLLYKHCSSDLAAMILFKLQHQPSSQDDSTSSPAPLSEERKQLQKAWACALAAGVCTLDEQQQQQQLQLTPTHSACLLGTGAACIMDLKEGNLYERYEAQYFCRLWRSVEAANLTALDFNGDFVLCCSSDASANTRWLLVVDARGASRLVEESHGWCAARRSYMEEFLVHRQAAPRHLHQACFSSRFFLVVAGDKAIAVFDLRLSFFKYYASRARALGLCSSKSAAAAEAAAAAFSCCAGTCDNYKGTDSQQQQHSAAASGSGSTSRLLRRQGGLAASAEGWDSQRPEGSTAAAGAAAAAAATDSPLQSLPLLFLRCLQNGAALRPKEKNKRKRLNSNLLRRFLGSVGVAKVKKGQCLALDAPEAAAATAEATPAATAGRGGGLSQSPKAGGSAAGADDELLLHVLGADGAAEGTHPNTSRSPDPQLPQQQGQQQQQNDVHYPFFLFERTLLAFRVADAFFRFCSLLLQQQRQQQQRSSLYAEDAASAAAGGAAKPPDPSFDKPFVSSCCSACLLFC</sequence>
<dbReference type="OrthoDB" id="347482at2759"/>